<evidence type="ECO:0000256" key="2">
    <source>
        <dbReference type="SAM" id="SignalP"/>
    </source>
</evidence>
<feature type="coiled-coil region" evidence="1">
    <location>
        <begin position="28"/>
        <end position="55"/>
    </location>
</feature>
<keyword evidence="1" id="KW-0175">Coiled coil</keyword>
<keyword evidence="4" id="KW-1185">Reference proteome</keyword>
<dbReference type="Gene3D" id="2.40.160.10">
    <property type="entry name" value="Porin"/>
    <property type="match status" value="1"/>
</dbReference>
<dbReference type="InterPro" id="IPR023614">
    <property type="entry name" value="Porin_dom_sf"/>
</dbReference>
<proteinExistence type="predicted"/>
<sequence length="463" mass="50282">MAHRKIHMAKMLLLAGSIMTTAPAFAQNDDVNARLDRLEGLVNMLVERLDRQEQAVSQEDAALARQARQALQETRQLATRTEAVEQQVAEQKAAGPDNRGFKVGNTRVTYGGYVKVDAISERTSGGQVASNSIARDFLIPGLIPVGGTASGFDTDFSARQTRFFLKTETDVGDGHKIGSHIELDFMVTAGGNERISNSFTPRVRQAYITFDNWLFGQTWSTFQDVGALPEALDFIGPTPGTVFDRQPMVRYTNGGLQIALEQPETTITSATGGRVIAGDDNIPDIVVRYNHKGDFGHLTAAAIGRNLRVNQDDFGLINDSAIGFGLSLSGKLKVGSKDDFKFMATAGQGLGRYIGLNIVNDAAVRADGSLDPIATYSGFVAYRHFWADNVRSTLSGSYFKADNPVVLTTGSVTDESWNVFGNIVYSPVAPLDLGIEYMFAKRQLENGASGNLQKVQVSAKYKF</sequence>
<feature type="signal peptide" evidence="2">
    <location>
        <begin position="1"/>
        <end position="26"/>
    </location>
</feature>
<organism evidence="3 4">
    <name type="scientific">Parasphingorhabdus marina DSM 22363</name>
    <dbReference type="NCBI Taxonomy" id="1123272"/>
    <lineage>
        <taxon>Bacteria</taxon>
        <taxon>Pseudomonadati</taxon>
        <taxon>Pseudomonadota</taxon>
        <taxon>Alphaproteobacteria</taxon>
        <taxon>Sphingomonadales</taxon>
        <taxon>Sphingomonadaceae</taxon>
        <taxon>Parasphingorhabdus</taxon>
    </lineage>
</organism>
<dbReference type="EMBL" id="FSQW01000001">
    <property type="protein sequence ID" value="SIN59693.1"/>
    <property type="molecule type" value="Genomic_DNA"/>
</dbReference>
<dbReference type="InterPro" id="IPR045748">
    <property type="entry name" value="DcaP"/>
</dbReference>
<dbReference type="AlphaFoldDB" id="A0A1N6CMB2"/>
<evidence type="ECO:0000313" key="4">
    <source>
        <dbReference type="Proteomes" id="UP000185192"/>
    </source>
</evidence>
<evidence type="ECO:0000313" key="3">
    <source>
        <dbReference type="EMBL" id="SIN59693.1"/>
    </source>
</evidence>
<reference evidence="4" key="1">
    <citation type="submission" date="2016-11" db="EMBL/GenBank/DDBJ databases">
        <authorList>
            <person name="Varghese N."/>
            <person name="Submissions S."/>
        </authorList>
    </citation>
    <scope>NUCLEOTIDE SEQUENCE [LARGE SCALE GENOMIC DNA]</scope>
    <source>
        <strain evidence="4">DSM 22363</strain>
    </source>
</reference>
<dbReference type="Pfam" id="PF19577">
    <property type="entry name" value="DcaP"/>
    <property type="match status" value="1"/>
</dbReference>
<accession>A0A1N6CMB2</accession>
<keyword evidence="2" id="KW-0732">Signal</keyword>
<evidence type="ECO:0000256" key="1">
    <source>
        <dbReference type="SAM" id="Coils"/>
    </source>
</evidence>
<name>A0A1N6CMB2_9SPHN</name>
<protein>
    <recommendedName>
        <fullName evidence="5">Porin</fullName>
    </recommendedName>
</protein>
<dbReference type="STRING" id="1123272.SAMN02745824_0225"/>
<feature type="chain" id="PRO_5012862189" description="Porin" evidence="2">
    <location>
        <begin position="27"/>
        <end position="463"/>
    </location>
</feature>
<dbReference type="Proteomes" id="UP000185192">
    <property type="component" value="Unassembled WGS sequence"/>
</dbReference>
<dbReference type="SUPFAM" id="SSF56935">
    <property type="entry name" value="Porins"/>
    <property type="match status" value="1"/>
</dbReference>
<evidence type="ECO:0008006" key="5">
    <source>
        <dbReference type="Google" id="ProtNLM"/>
    </source>
</evidence>
<gene>
    <name evidence="3" type="ORF">SAMN02745824_0225</name>
</gene>